<dbReference type="PROSITE" id="PS00211">
    <property type="entry name" value="ABC_TRANSPORTER_1"/>
    <property type="match status" value="1"/>
</dbReference>
<evidence type="ECO:0000256" key="1">
    <source>
        <dbReference type="ARBA" id="ARBA00022448"/>
    </source>
</evidence>
<feature type="domain" description="ABC transporter" evidence="6">
    <location>
        <begin position="9"/>
        <end position="257"/>
    </location>
</feature>
<dbReference type="SUPFAM" id="SSF52540">
    <property type="entry name" value="P-loop containing nucleoside triphosphate hydrolases"/>
    <property type="match status" value="1"/>
</dbReference>
<proteinExistence type="predicted"/>
<dbReference type="CDD" id="cd03214">
    <property type="entry name" value="ABC_Iron-Siderophores_B12_Hemin"/>
    <property type="match status" value="1"/>
</dbReference>
<comment type="function">
    <text evidence="5">Part of the ABC transporter complex HmuTUV involved in hemin import. Responsible for energy coupling to the transport system.</text>
</comment>
<keyword evidence="3 7" id="KW-0067">ATP-binding</keyword>
<dbReference type="GO" id="GO:0016887">
    <property type="term" value="F:ATP hydrolysis activity"/>
    <property type="evidence" value="ECO:0007669"/>
    <property type="project" value="InterPro"/>
</dbReference>
<dbReference type="PANTHER" id="PTHR42794:SF1">
    <property type="entry name" value="HEMIN IMPORT ATP-BINDING PROTEIN HMUV"/>
    <property type="match status" value="1"/>
</dbReference>
<evidence type="ECO:0000259" key="6">
    <source>
        <dbReference type="PROSITE" id="PS50893"/>
    </source>
</evidence>
<keyword evidence="4" id="KW-1278">Translocase</keyword>
<evidence type="ECO:0000313" key="7">
    <source>
        <dbReference type="EMBL" id="TPW33962.1"/>
    </source>
</evidence>
<dbReference type="InterPro" id="IPR003593">
    <property type="entry name" value="AAA+_ATPase"/>
</dbReference>
<evidence type="ECO:0000313" key="8">
    <source>
        <dbReference type="Proteomes" id="UP000315037"/>
    </source>
</evidence>
<dbReference type="InterPro" id="IPR017871">
    <property type="entry name" value="ABC_transporter-like_CS"/>
</dbReference>
<evidence type="ECO:0000256" key="4">
    <source>
        <dbReference type="ARBA" id="ARBA00022967"/>
    </source>
</evidence>
<comment type="caution">
    <text evidence="7">The sequence shown here is derived from an EMBL/GenBank/DDBJ whole genome shotgun (WGS) entry which is preliminary data.</text>
</comment>
<evidence type="ECO:0000256" key="3">
    <source>
        <dbReference type="ARBA" id="ARBA00022840"/>
    </source>
</evidence>
<dbReference type="RefSeq" id="WP_165600656.1">
    <property type="nucleotide sequence ID" value="NZ_SORZ01000002.1"/>
</dbReference>
<dbReference type="Gene3D" id="3.40.50.300">
    <property type="entry name" value="P-loop containing nucleotide triphosphate hydrolases"/>
    <property type="match status" value="1"/>
</dbReference>
<evidence type="ECO:0000256" key="2">
    <source>
        <dbReference type="ARBA" id="ARBA00022741"/>
    </source>
</evidence>
<evidence type="ECO:0000256" key="5">
    <source>
        <dbReference type="ARBA" id="ARBA00037066"/>
    </source>
</evidence>
<dbReference type="AlphaFoldDB" id="A0A506UL41"/>
<reference evidence="7 8" key="1">
    <citation type="submission" date="2019-03" db="EMBL/GenBank/DDBJ databases">
        <title>The complete genome sequence of Neokomagataea sp. Jb2 NBRC113641.</title>
        <authorList>
            <person name="Chua K.-O."/>
            <person name="Chan K.-G."/>
            <person name="See-Too W.-S."/>
        </authorList>
    </citation>
    <scope>NUCLEOTIDE SEQUENCE [LARGE SCALE GENOMIC DNA]</scope>
    <source>
        <strain evidence="7 8">Jb2</strain>
    </source>
</reference>
<accession>A0A506UL41</accession>
<dbReference type="EMBL" id="SORZ01000002">
    <property type="protein sequence ID" value="TPW33962.1"/>
    <property type="molecule type" value="Genomic_DNA"/>
</dbReference>
<dbReference type="Proteomes" id="UP000315037">
    <property type="component" value="Unassembled WGS sequence"/>
</dbReference>
<protein>
    <submittedName>
        <fullName evidence="7">ABC transporter ATP-binding protein</fullName>
    </submittedName>
</protein>
<sequence>MSLPAFSWLDGKELSFSVGPRADRALVHDISLSVEAGEVLGILGPNGAGKSTLLKLLGGLLRPAEGTLMLAGRNLADWRLRERTRLLAYMPQSGTVPEGMCVEEVASLGLLACRSARARNTEAELTARCLSEVGLLTQARQPANTLSGGEKARLFLARALVTEAPVLLADEPVAALDPAQALHMLQLLRARTRARPMLPDSQKTGAAGSCVLVLHDLTLAARFCDRIALLHQGRLVALSSPASALTAENLRRVYGILPRYVEGVPVPWNLDGSAPA</sequence>
<dbReference type="InterPro" id="IPR027417">
    <property type="entry name" value="P-loop_NTPase"/>
</dbReference>
<dbReference type="PROSITE" id="PS50893">
    <property type="entry name" value="ABC_TRANSPORTER_2"/>
    <property type="match status" value="1"/>
</dbReference>
<dbReference type="SMART" id="SM00382">
    <property type="entry name" value="AAA"/>
    <property type="match status" value="1"/>
</dbReference>
<name>A0A506UL41_9PROT</name>
<dbReference type="GO" id="GO:0005524">
    <property type="term" value="F:ATP binding"/>
    <property type="evidence" value="ECO:0007669"/>
    <property type="project" value="UniProtKB-KW"/>
</dbReference>
<dbReference type="InterPro" id="IPR003439">
    <property type="entry name" value="ABC_transporter-like_ATP-bd"/>
</dbReference>
<organism evidence="7 8">
    <name type="scientific">Oecophyllibacter saccharovorans</name>
    <dbReference type="NCBI Taxonomy" id="2558360"/>
    <lineage>
        <taxon>Bacteria</taxon>
        <taxon>Pseudomonadati</taxon>
        <taxon>Pseudomonadota</taxon>
        <taxon>Alphaproteobacteria</taxon>
        <taxon>Acetobacterales</taxon>
        <taxon>Acetobacteraceae</taxon>
        <taxon>Oecophyllibacter</taxon>
    </lineage>
</organism>
<dbReference type="PANTHER" id="PTHR42794">
    <property type="entry name" value="HEMIN IMPORT ATP-BINDING PROTEIN HMUV"/>
    <property type="match status" value="1"/>
</dbReference>
<dbReference type="Pfam" id="PF00005">
    <property type="entry name" value="ABC_tran"/>
    <property type="match status" value="1"/>
</dbReference>
<gene>
    <name evidence="7" type="ORF">E3202_05155</name>
</gene>
<keyword evidence="8" id="KW-1185">Reference proteome</keyword>
<keyword evidence="2" id="KW-0547">Nucleotide-binding</keyword>
<keyword evidence="1" id="KW-0813">Transport</keyword>